<organism evidence="1">
    <name type="scientific">marine sediment metagenome</name>
    <dbReference type="NCBI Taxonomy" id="412755"/>
    <lineage>
        <taxon>unclassified sequences</taxon>
        <taxon>metagenomes</taxon>
        <taxon>ecological metagenomes</taxon>
    </lineage>
</organism>
<evidence type="ECO:0000313" key="1">
    <source>
        <dbReference type="EMBL" id="GAG88709.1"/>
    </source>
</evidence>
<dbReference type="Gene3D" id="3.40.50.1010">
    <property type="entry name" value="5'-nuclease"/>
    <property type="match status" value="1"/>
</dbReference>
<reference evidence="1" key="1">
    <citation type="journal article" date="2014" name="Front. Microbiol.">
        <title>High frequency of phylogenetically diverse reductive dehalogenase-homologous genes in deep subseafloor sedimentary metagenomes.</title>
        <authorList>
            <person name="Kawai M."/>
            <person name="Futagami T."/>
            <person name="Toyoda A."/>
            <person name="Takaki Y."/>
            <person name="Nishi S."/>
            <person name="Hori S."/>
            <person name="Arai W."/>
            <person name="Tsubouchi T."/>
            <person name="Morono Y."/>
            <person name="Uchiyama I."/>
            <person name="Ito T."/>
            <person name="Fujiyama A."/>
            <person name="Inagaki F."/>
            <person name="Takami H."/>
        </authorList>
    </citation>
    <scope>NUCLEOTIDE SEQUENCE</scope>
    <source>
        <strain evidence="1">Expedition CK06-06</strain>
    </source>
</reference>
<dbReference type="AlphaFoldDB" id="X1AZG7"/>
<proteinExistence type="predicted"/>
<dbReference type="EMBL" id="BART01011762">
    <property type="protein sequence ID" value="GAG88709.1"/>
    <property type="molecule type" value="Genomic_DNA"/>
</dbReference>
<evidence type="ECO:0008006" key="2">
    <source>
        <dbReference type="Google" id="ProtNLM"/>
    </source>
</evidence>
<name>X1AZG7_9ZZZZ</name>
<gene>
    <name evidence="1" type="ORF">S01H4_24880</name>
</gene>
<sequence length="101" mass="12291">MEKIKWEEYGRIAVYIDNANIIHSPRELGWYISLEKLSNFFKSSGNLQLIKLFDSIPEEEDLNKLLGKRRRGFTKKDYKIYLERSNKQRDFFKRAKEEWEI</sequence>
<accession>X1AZG7</accession>
<protein>
    <recommendedName>
        <fullName evidence="2">NYN domain-containing protein</fullName>
    </recommendedName>
</protein>
<comment type="caution">
    <text evidence="1">The sequence shown here is derived from an EMBL/GenBank/DDBJ whole genome shotgun (WGS) entry which is preliminary data.</text>
</comment>